<reference evidence="2" key="2">
    <citation type="submission" date="2021-08" db="EMBL/GenBank/DDBJ databases">
        <authorList>
            <person name="Eriksson T."/>
        </authorList>
    </citation>
    <scope>NUCLEOTIDE SEQUENCE</scope>
    <source>
        <strain evidence="2">Stoneville</strain>
        <tissue evidence="2">Whole head</tissue>
    </source>
</reference>
<protein>
    <submittedName>
        <fullName evidence="2">Uncharacterized protein</fullName>
    </submittedName>
</protein>
<dbReference type="EMBL" id="JABDTM020015479">
    <property type="protein sequence ID" value="KAH0819123.1"/>
    <property type="molecule type" value="Genomic_DNA"/>
</dbReference>
<gene>
    <name evidence="2" type="ORF">GEV33_003668</name>
</gene>
<evidence type="ECO:0000256" key="1">
    <source>
        <dbReference type="SAM" id="MobiDB-lite"/>
    </source>
</evidence>
<feature type="compositionally biased region" description="Polar residues" evidence="1">
    <location>
        <begin position="364"/>
        <end position="385"/>
    </location>
</feature>
<organism evidence="2 3">
    <name type="scientific">Tenebrio molitor</name>
    <name type="common">Yellow mealworm beetle</name>
    <dbReference type="NCBI Taxonomy" id="7067"/>
    <lineage>
        <taxon>Eukaryota</taxon>
        <taxon>Metazoa</taxon>
        <taxon>Ecdysozoa</taxon>
        <taxon>Arthropoda</taxon>
        <taxon>Hexapoda</taxon>
        <taxon>Insecta</taxon>
        <taxon>Pterygota</taxon>
        <taxon>Neoptera</taxon>
        <taxon>Endopterygota</taxon>
        <taxon>Coleoptera</taxon>
        <taxon>Polyphaga</taxon>
        <taxon>Cucujiformia</taxon>
        <taxon>Tenebrionidae</taxon>
        <taxon>Tenebrio</taxon>
    </lineage>
</organism>
<keyword evidence="3" id="KW-1185">Reference proteome</keyword>
<feature type="region of interest" description="Disordered" evidence="1">
    <location>
        <begin position="364"/>
        <end position="387"/>
    </location>
</feature>
<comment type="caution">
    <text evidence="2">The sequence shown here is derived from an EMBL/GenBank/DDBJ whole genome shotgun (WGS) entry which is preliminary data.</text>
</comment>
<feature type="region of interest" description="Disordered" evidence="1">
    <location>
        <begin position="412"/>
        <end position="442"/>
    </location>
</feature>
<reference evidence="2" key="1">
    <citation type="journal article" date="2020" name="J Insects Food Feed">
        <title>The yellow mealworm (Tenebrio molitor) genome: a resource for the emerging insects as food and feed industry.</title>
        <authorList>
            <person name="Eriksson T."/>
            <person name="Andere A."/>
            <person name="Kelstrup H."/>
            <person name="Emery V."/>
            <person name="Picard C."/>
        </authorList>
    </citation>
    <scope>NUCLEOTIDE SEQUENCE</scope>
    <source>
        <strain evidence="2">Stoneville</strain>
        <tissue evidence="2">Whole head</tissue>
    </source>
</reference>
<evidence type="ECO:0000313" key="2">
    <source>
        <dbReference type="EMBL" id="KAH0819123.1"/>
    </source>
</evidence>
<evidence type="ECO:0000313" key="3">
    <source>
        <dbReference type="Proteomes" id="UP000719412"/>
    </source>
</evidence>
<feature type="compositionally biased region" description="Polar residues" evidence="1">
    <location>
        <begin position="412"/>
        <end position="429"/>
    </location>
</feature>
<accession>A0A8J6HT39</accession>
<dbReference type="AlphaFoldDB" id="A0A8J6HT39"/>
<sequence>MNQESSAWPVAIGPVALKTASSNFVQKKNRKKLKLQLFRANGGGGGGDAFQKDHWTLNKQRKRDGVLGKVSGVAVTLKQWWRDVGLCPRAAPSAVGGPLAARHRCCHTKRGSNRSMGQSFSMCKLNHCRHKKSLHLRSSGDDCRMPAEGGVPSSESAHRERLQKHNNHAGHGSSYYDPEYARMEAWLDEHPDFVQDYFLRYMTECCDVERWRISMRPRCHPQIRHDPRRVPFKEQVDKLNVNSSELLRFFRFRITGNGLRKKQREFMVGQKKTAVEGMPVPVEGARQICRPRIPGIPSWGGGNENVQNSEECLAFRRPIHTLLRSATSNNVNWVVRRRIFFYRSYRKATRQVVDSWLVSHATPTSSSVELASPTHNQSRAGSGATTPVRKISAHEFERGGLLKPMISTIDGQPTFLTGSAENQVSGGPNSPTPGRRQRRSRHELRHLDEKELIFELVSTG</sequence>
<dbReference type="Proteomes" id="UP000719412">
    <property type="component" value="Unassembled WGS sequence"/>
</dbReference>
<name>A0A8J6HT39_TENMO</name>
<proteinExistence type="predicted"/>
<feature type="region of interest" description="Disordered" evidence="1">
    <location>
        <begin position="139"/>
        <end position="173"/>
    </location>
</feature>